<feature type="signal peptide" evidence="3">
    <location>
        <begin position="1"/>
        <end position="18"/>
    </location>
</feature>
<evidence type="ECO:0000313" key="6">
    <source>
        <dbReference type="Proteomes" id="UP000322899"/>
    </source>
</evidence>
<dbReference type="PANTHER" id="PTHR18966">
    <property type="entry name" value="IONOTROPIC GLUTAMATE RECEPTOR"/>
    <property type="match status" value="1"/>
</dbReference>
<name>A0A5A8EKP5_CAFRO</name>
<sequence>MSSVLLAVVSVLVGVASGLEPPSFLTVGGLRFPLSAALAARGAERQLASAEAAGLPAIPNRSSPTEMLIGTKTSYPFSFPAGGNRSVRGKFVADSVGPHQYSGYSWELFSRFLFPLAQTFGSNFTTFRIVPFANNDEILRAVSLGLVDAGHAAITKTTQREALVDFTTGWFDTGLALMTRTVTGIPVDQAIATISAVGGVLASTIALILAAVLSMSIALFILERAVPGPRPVMRKGCFSGIKDSGVLIMLLLANVQVRIPSGMLSRPVATLCSISSSFLTIVVTAVATVALQSAASSVAITGFSDPVGQDAPGEGDAMLYDQPILTAFIGTDAAETGRKRFSVVGQVVERQQYGIALNPAFGEDLRKAFDRAILAVYGTNEVAEMRARWLYTDEAATATSAIDSATSSPSSITEFLRDNFVSIAVLRAGGGSGVALGVGAARGVLGADEGAVGQVRAASTPRHTLVRGAFGGGALGAGSVARSDSAGRSPRFQGAGSGPHGGLHGPPSKGPSSAPADHAVKPAELDADERLFLKREQWAMRKSGRIAPVLPPNDLLWMIWERVDILTQQALLQRAMGRLDVPADLEDVPPEVIEEEAALLSDELQARGFLPRVARRAAMQAALAGLDDDDDDEDEDDGYDDDDDDYGDHDDDEGGHEESALGARGVTRGGVAGRSIGARGEGGSESAGRATSTAAGSKPPMLRGRSTLGATLLVQRLGRAAKERRLKRAGKALPARSLAPPPANDFIAADGAVHAPTKRGRRRPKRFSTLGHFASKLVAEQRAKPVGAAQVLDLMKRA</sequence>
<evidence type="ECO:0000313" key="5">
    <source>
        <dbReference type="EMBL" id="KAA0178486.1"/>
    </source>
</evidence>
<evidence type="ECO:0000259" key="4">
    <source>
        <dbReference type="Pfam" id="PF00497"/>
    </source>
</evidence>
<dbReference type="OrthoDB" id="5984008at2759"/>
<feature type="compositionally biased region" description="Acidic residues" evidence="1">
    <location>
        <begin position="626"/>
        <end position="655"/>
    </location>
</feature>
<feature type="compositionally biased region" description="Gly residues" evidence="1">
    <location>
        <begin position="495"/>
        <end position="504"/>
    </location>
</feature>
<keyword evidence="3" id="KW-0732">Signal</keyword>
<feature type="domain" description="Solute-binding protein family 3/N-terminal" evidence="4">
    <location>
        <begin position="100"/>
        <end position="390"/>
    </location>
</feature>
<keyword evidence="2" id="KW-0472">Membrane</keyword>
<evidence type="ECO:0000256" key="3">
    <source>
        <dbReference type="SAM" id="SignalP"/>
    </source>
</evidence>
<feature type="region of interest" description="Disordered" evidence="1">
    <location>
        <begin position="726"/>
        <end position="764"/>
    </location>
</feature>
<organism evidence="5 6">
    <name type="scientific">Cafeteria roenbergensis</name>
    <name type="common">Marine flagellate</name>
    <dbReference type="NCBI Taxonomy" id="33653"/>
    <lineage>
        <taxon>Eukaryota</taxon>
        <taxon>Sar</taxon>
        <taxon>Stramenopiles</taxon>
        <taxon>Bigyra</taxon>
        <taxon>Opalozoa</taxon>
        <taxon>Bicosoecida</taxon>
        <taxon>Cafeteriaceae</taxon>
        <taxon>Cafeteria</taxon>
    </lineage>
</organism>
<feature type="transmembrane region" description="Helical" evidence="2">
    <location>
        <begin position="268"/>
        <end position="291"/>
    </location>
</feature>
<dbReference type="Gene3D" id="3.40.190.10">
    <property type="entry name" value="Periplasmic binding protein-like II"/>
    <property type="match status" value="3"/>
</dbReference>
<feature type="compositionally biased region" description="Low complexity" evidence="1">
    <location>
        <begin position="505"/>
        <end position="516"/>
    </location>
</feature>
<dbReference type="AlphaFoldDB" id="A0A5A8EKP5"/>
<accession>A0A5A8EKP5</accession>
<dbReference type="SUPFAM" id="SSF53850">
    <property type="entry name" value="Periplasmic binding protein-like II"/>
    <property type="match status" value="1"/>
</dbReference>
<gene>
    <name evidence="5" type="ORF">FNF27_00335</name>
</gene>
<evidence type="ECO:0000256" key="1">
    <source>
        <dbReference type="SAM" id="MobiDB-lite"/>
    </source>
</evidence>
<keyword evidence="2" id="KW-0812">Transmembrane</keyword>
<feature type="transmembrane region" description="Helical" evidence="2">
    <location>
        <begin position="196"/>
        <end position="222"/>
    </location>
</feature>
<dbReference type="InterPro" id="IPR001638">
    <property type="entry name" value="Solute-binding_3/MltF_N"/>
</dbReference>
<dbReference type="InterPro" id="IPR015683">
    <property type="entry name" value="Ionotropic_Glu_rcpt"/>
</dbReference>
<feature type="chain" id="PRO_5022764117" description="Solute-binding protein family 3/N-terminal domain-containing protein" evidence="3">
    <location>
        <begin position="19"/>
        <end position="798"/>
    </location>
</feature>
<feature type="region of interest" description="Disordered" evidence="1">
    <location>
        <begin position="624"/>
        <end position="706"/>
    </location>
</feature>
<comment type="caution">
    <text evidence="5">The sequence shown here is derived from an EMBL/GenBank/DDBJ whole genome shotgun (WGS) entry which is preliminary data.</text>
</comment>
<feature type="region of interest" description="Disordered" evidence="1">
    <location>
        <begin position="479"/>
        <end position="518"/>
    </location>
</feature>
<keyword evidence="2" id="KW-1133">Transmembrane helix</keyword>
<dbReference type="EMBL" id="VLTO01000001">
    <property type="protein sequence ID" value="KAA0178486.1"/>
    <property type="molecule type" value="Genomic_DNA"/>
</dbReference>
<evidence type="ECO:0000256" key="2">
    <source>
        <dbReference type="SAM" id="Phobius"/>
    </source>
</evidence>
<feature type="compositionally biased region" description="Low complexity" evidence="1">
    <location>
        <begin position="686"/>
        <end position="697"/>
    </location>
</feature>
<proteinExistence type="predicted"/>
<dbReference type="Pfam" id="PF00497">
    <property type="entry name" value="SBP_bac_3"/>
    <property type="match status" value="1"/>
</dbReference>
<dbReference type="Proteomes" id="UP000322899">
    <property type="component" value="Unassembled WGS sequence"/>
</dbReference>
<reference evidence="5 6" key="1">
    <citation type="submission" date="2019-07" db="EMBL/GenBank/DDBJ databases">
        <title>Genomes of Cafeteria roenbergensis.</title>
        <authorList>
            <person name="Fischer M.G."/>
            <person name="Hackl T."/>
            <person name="Roman M."/>
        </authorList>
    </citation>
    <scope>NUCLEOTIDE SEQUENCE [LARGE SCALE GENOMIC DNA]</scope>
    <source>
        <strain evidence="5 6">E4-10P</strain>
    </source>
</reference>
<protein>
    <recommendedName>
        <fullName evidence="4">Solute-binding protein family 3/N-terminal domain-containing protein</fullName>
    </recommendedName>
</protein>